<dbReference type="RefSeq" id="WP_238465809.1">
    <property type="nucleotide sequence ID" value="NZ_JAKLJA010000020.1"/>
</dbReference>
<dbReference type="AlphaFoldDB" id="A0A9X1RS94"/>
<reference evidence="2" key="1">
    <citation type="submission" date="2022-01" db="EMBL/GenBank/DDBJ databases">
        <title>Genome sequence and assembly of Parabukholderia sp. RG36.</title>
        <authorList>
            <person name="Chhetri G."/>
        </authorList>
    </citation>
    <scope>NUCLEOTIDE SEQUENCE</scope>
    <source>
        <strain evidence="2">RG36</strain>
    </source>
</reference>
<dbReference type="EMBL" id="JAKLJA010000020">
    <property type="protein sequence ID" value="MCG5075965.1"/>
    <property type="molecule type" value="Genomic_DNA"/>
</dbReference>
<feature type="transmembrane region" description="Helical" evidence="1">
    <location>
        <begin position="22"/>
        <end position="41"/>
    </location>
</feature>
<proteinExistence type="predicted"/>
<protein>
    <submittedName>
        <fullName evidence="2">Uncharacterized protein</fullName>
    </submittedName>
</protein>
<gene>
    <name evidence="2" type="ORF">L5014_21750</name>
</gene>
<keyword evidence="1" id="KW-1133">Transmembrane helix</keyword>
<evidence type="ECO:0000256" key="1">
    <source>
        <dbReference type="SAM" id="Phobius"/>
    </source>
</evidence>
<evidence type="ECO:0000313" key="2">
    <source>
        <dbReference type="EMBL" id="MCG5075965.1"/>
    </source>
</evidence>
<evidence type="ECO:0000313" key="3">
    <source>
        <dbReference type="Proteomes" id="UP001139308"/>
    </source>
</evidence>
<dbReference type="Proteomes" id="UP001139308">
    <property type="component" value="Unassembled WGS sequence"/>
</dbReference>
<keyword evidence="1" id="KW-0812">Transmembrane</keyword>
<organism evidence="2 3">
    <name type="scientific">Paraburkholderia tagetis</name>
    <dbReference type="NCBI Taxonomy" id="2913261"/>
    <lineage>
        <taxon>Bacteria</taxon>
        <taxon>Pseudomonadati</taxon>
        <taxon>Pseudomonadota</taxon>
        <taxon>Betaproteobacteria</taxon>
        <taxon>Burkholderiales</taxon>
        <taxon>Burkholderiaceae</taxon>
        <taxon>Paraburkholderia</taxon>
    </lineage>
</organism>
<keyword evidence="1" id="KW-0472">Membrane</keyword>
<feature type="transmembrane region" description="Helical" evidence="1">
    <location>
        <begin position="53"/>
        <end position="71"/>
    </location>
</feature>
<keyword evidence="3" id="KW-1185">Reference proteome</keyword>
<comment type="caution">
    <text evidence="2">The sequence shown here is derived from an EMBL/GenBank/DDBJ whole genome shotgun (WGS) entry which is preliminary data.</text>
</comment>
<name>A0A9X1RS94_9BURK</name>
<sequence length="420" mass="46015">MAIDFALLPPEEPVSESLPSRLFWTVAFLVIAIVGVFAVLLLWPKGESTETPWFWTCVTVYPFGLSAFVVLRRYSVYEGRRLDAIAWNDARADYVNGVFDRASRPLGVLAANCRFSCQAGEDDFGKLLDGYIKLEPRTAPKPDVPPVAARWFEILDTKGIPLKWDVERRDHVLSWAFSTVTDTVADAVRSLPLELMLKVQLVLPGIANTDEALAIWNRQWAKADVRPAQTRVLGETPDLMYADTWLDRANEGLDWEARLLVFVRLNAVPGALPPDQSAETVVAVLLAPEAVCGKFKLSPVAMLHRPTRDDDCSVDDALAHAMRWGCMQPAELKHVWKGGVGADNANAATKAIVKVGISAKTADIDYMVGRVGEVAPWFAVACAAGAAAADRTPQLVMAAGKAGTCFSVLRNIHREIGVHR</sequence>
<accession>A0A9X1RS94</accession>